<dbReference type="EMBL" id="FMXQ01000004">
    <property type="protein sequence ID" value="SDB31238.1"/>
    <property type="molecule type" value="Genomic_DNA"/>
</dbReference>
<reference evidence="1" key="1">
    <citation type="submission" date="2016-10" db="EMBL/GenBank/DDBJ databases">
        <authorList>
            <person name="de Groot N.N."/>
        </authorList>
    </citation>
    <scope>NUCLEOTIDE SEQUENCE [LARGE SCALE GENOMIC DNA]</scope>
    <source>
        <strain evidence="1">ATCC 35022</strain>
    </source>
</reference>
<dbReference type="Pfam" id="PF17264">
    <property type="entry name" value="DUF5330"/>
    <property type="match status" value="1"/>
</dbReference>
<dbReference type="OrthoDB" id="7923950at2"/>
<dbReference type="Proteomes" id="UP000199071">
    <property type="component" value="Unassembled WGS sequence"/>
</dbReference>
<proteinExistence type="predicted"/>
<dbReference type="STRING" id="665467.SAMN02982931_02381"/>
<dbReference type="InterPro" id="IPR035220">
    <property type="entry name" value="DUF5330"/>
</dbReference>
<evidence type="ECO:0000313" key="2">
    <source>
        <dbReference type="Proteomes" id="UP000199071"/>
    </source>
</evidence>
<dbReference type="RefSeq" id="WP_139167811.1">
    <property type="nucleotide sequence ID" value="NZ_FMXQ01000004.1"/>
</dbReference>
<dbReference type="AlphaFoldDB" id="A0A1G6CEA6"/>
<keyword evidence="2" id="KW-1185">Reference proteome</keyword>
<accession>A0A1G6CEA6</accession>
<organism evidence="1 2">
    <name type="scientific">Bauldia litoralis</name>
    <dbReference type="NCBI Taxonomy" id="665467"/>
    <lineage>
        <taxon>Bacteria</taxon>
        <taxon>Pseudomonadati</taxon>
        <taxon>Pseudomonadota</taxon>
        <taxon>Alphaproteobacteria</taxon>
        <taxon>Hyphomicrobiales</taxon>
        <taxon>Kaistiaceae</taxon>
        <taxon>Bauldia</taxon>
    </lineage>
</organism>
<protein>
    <recommendedName>
        <fullName evidence="3">DUF5330 domain-containing protein</fullName>
    </recommendedName>
</protein>
<gene>
    <name evidence="1" type="ORF">SAMN02982931_02381</name>
</gene>
<sequence>MFLIRAAFWLSVAILLIPTDSQTGEAPRVTLVNAFLAAKATVADLSAFCDRNPDVCVTSGAAFELFAEKAESGVQMIYNYLDTPPEPETGAGTLRQDDIALPWKGADGGPA</sequence>
<evidence type="ECO:0000313" key="1">
    <source>
        <dbReference type="EMBL" id="SDB31238.1"/>
    </source>
</evidence>
<evidence type="ECO:0008006" key="3">
    <source>
        <dbReference type="Google" id="ProtNLM"/>
    </source>
</evidence>
<name>A0A1G6CEA6_9HYPH</name>